<dbReference type="InterPro" id="IPR004412">
    <property type="entry name" value="GatA"/>
</dbReference>
<keyword evidence="5 7" id="KW-0648">Protein biosynthesis</keyword>
<feature type="active site" description="Charge relay system" evidence="7">
    <location>
        <position position="110"/>
    </location>
</feature>
<feature type="region of interest" description="Disordered" evidence="8">
    <location>
        <begin position="515"/>
        <end position="542"/>
    </location>
</feature>
<feature type="compositionally biased region" description="Basic and acidic residues" evidence="8">
    <location>
        <begin position="529"/>
        <end position="541"/>
    </location>
</feature>
<dbReference type="GO" id="GO:0005739">
    <property type="term" value="C:mitochondrion"/>
    <property type="evidence" value="ECO:0007669"/>
    <property type="project" value="UniProtKB-SubCell"/>
</dbReference>
<keyword evidence="4 7" id="KW-0067">ATP-binding</keyword>
<evidence type="ECO:0000256" key="6">
    <source>
        <dbReference type="ARBA" id="ARBA00047407"/>
    </source>
</evidence>
<dbReference type="InterPro" id="IPR020556">
    <property type="entry name" value="Amidase_CS"/>
</dbReference>
<sequence>MIGFVNGLSIGRNGRHVVSRRGSRGAARCAMAGGDTRSALEIAEGVRSGAFSAEEVTREYLDRIVDRDSEICAFLSVDAEEALESARRIDRARENSEKLGSLAGVPVAVKDNLCIKGSSTTAGSRILENYVAPYTATAVQRLQAAGAVLIGKTNMDEYGMGSSTEKSAFTTTRNPWDTSRVSGGSSGGSAAAVAARECVIAVGSDTGGSIRQPASYCGVTGLKCTYGRVSRYGLLAYASSLDTVGPLATSAVDAALAAQIMAGVDRLDGTSLPDDVPDFVGMLQDKSGASLEGVRIGVIDEAFEGGIDDQVAEKVNDAISVLESLGAEVVRTSLPNLRVATSAYYILAPSEASANLARYDGVRYGERNEDPENMSSLYTMSRKNGLGEEVKRRIMVGTFALSTGYYDAFYLRAQKIRTVVAQDFQSAFEKDIDLLVSPVSPTPAMGVGEKADDPVSMYTQDILTIPASLAGLPAISVPCGFSSTGLPIGLQVIGSFGKEADVLRAAHAYQLNTDFHAKSPHGQDGQVGDLKEYENGEEKDPGLSSGLLEGLEVLALRVTSDVLSPNLLRMRLNEIYAPNDDVLEDILS</sequence>
<dbReference type="GO" id="GO:0030956">
    <property type="term" value="C:glutamyl-tRNA(Gln) amidotransferase complex"/>
    <property type="evidence" value="ECO:0007669"/>
    <property type="project" value="UniProtKB-UniRule"/>
</dbReference>
<dbReference type="PANTHER" id="PTHR11895:SF7">
    <property type="entry name" value="GLUTAMYL-TRNA(GLN) AMIDOTRANSFERASE SUBUNIT A, MITOCHONDRIAL"/>
    <property type="match status" value="1"/>
</dbReference>
<dbReference type="SUPFAM" id="SSF75304">
    <property type="entry name" value="Amidase signature (AS) enzymes"/>
    <property type="match status" value="1"/>
</dbReference>
<dbReference type="GO" id="GO:0005524">
    <property type="term" value="F:ATP binding"/>
    <property type="evidence" value="ECO:0007669"/>
    <property type="project" value="UniProtKB-KW"/>
</dbReference>
<accession>A0AAV8UEN8</accession>
<evidence type="ECO:0000313" key="10">
    <source>
        <dbReference type="EMBL" id="KAJ8900945.1"/>
    </source>
</evidence>
<dbReference type="Proteomes" id="UP001157974">
    <property type="component" value="Unassembled WGS sequence"/>
</dbReference>
<dbReference type="GO" id="GO:0032543">
    <property type="term" value="P:mitochondrial translation"/>
    <property type="evidence" value="ECO:0007669"/>
    <property type="project" value="UniProtKB-UniRule"/>
</dbReference>
<dbReference type="InterPro" id="IPR000120">
    <property type="entry name" value="Amidase"/>
</dbReference>
<comment type="similarity">
    <text evidence="1 7">Belongs to the amidase family. GatA subfamily.</text>
</comment>
<dbReference type="InterPro" id="IPR036928">
    <property type="entry name" value="AS_sf"/>
</dbReference>
<feature type="active site" description="Acyl-ester intermediate" evidence="7">
    <location>
        <position position="209"/>
    </location>
</feature>
<dbReference type="GO" id="GO:0070681">
    <property type="term" value="P:glutaminyl-tRNAGln biosynthesis via transamidation"/>
    <property type="evidence" value="ECO:0007669"/>
    <property type="project" value="UniProtKB-UniRule"/>
</dbReference>
<dbReference type="PANTHER" id="PTHR11895">
    <property type="entry name" value="TRANSAMIDASE"/>
    <property type="match status" value="1"/>
</dbReference>
<comment type="caution">
    <text evidence="10">The sequence shown here is derived from an EMBL/GenBank/DDBJ whole genome shotgun (WGS) entry which is preliminary data.</text>
</comment>
<evidence type="ECO:0000256" key="4">
    <source>
        <dbReference type="ARBA" id="ARBA00022840"/>
    </source>
</evidence>
<evidence type="ECO:0000313" key="11">
    <source>
        <dbReference type="Proteomes" id="UP001157974"/>
    </source>
</evidence>
<comment type="subcellular location">
    <subcellularLocation>
        <location evidence="7">Mitochondrion</location>
    </subcellularLocation>
</comment>
<dbReference type="EMBL" id="JAMWBK010000013">
    <property type="protein sequence ID" value="KAJ8900945.1"/>
    <property type="molecule type" value="Genomic_DNA"/>
</dbReference>
<keyword evidence="11" id="KW-1185">Reference proteome</keyword>
<comment type="function">
    <text evidence="7">Allows the formation of correctly charged Gln-tRNA(Gln) through the transamidation of misacylated Glu-tRNA(Gln) in the mitochondria. The reaction takes place in the presence of glutamine and ATP through an activated gamma-phospho-Glu-tRNA(Gln).</text>
</comment>
<reference evidence="10 11" key="1">
    <citation type="journal article" date="2023" name="Nat. Commun.">
        <title>Origin of minicircular mitochondrial genomes in red algae.</title>
        <authorList>
            <person name="Lee Y."/>
            <person name="Cho C.H."/>
            <person name="Lee Y.M."/>
            <person name="Park S.I."/>
            <person name="Yang J.H."/>
            <person name="West J.A."/>
            <person name="Bhattacharya D."/>
            <person name="Yoon H.S."/>
        </authorList>
    </citation>
    <scope>NUCLEOTIDE SEQUENCE [LARGE SCALE GENOMIC DNA]</scope>
    <source>
        <strain evidence="10 11">CCMP1338</strain>
        <tissue evidence="10">Whole cell</tissue>
    </source>
</reference>
<evidence type="ECO:0000256" key="8">
    <source>
        <dbReference type="SAM" id="MobiDB-lite"/>
    </source>
</evidence>
<feature type="domain" description="Amidase" evidence="9">
    <location>
        <begin position="55"/>
        <end position="503"/>
    </location>
</feature>
<keyword evidence="2 7" id="KW-0436">Ligase</keyword>
<evidence type="ECO:0000256" key="5">
    <source>
        <dbReference type="ARBA" id="ARBA00022917"/>
    </source>
</evidence>
<comment type="catalytic activity">
    <reaction evidence="6 7">
        <text>L-glutamyl-tRNA(Gln) + L-glutamine + ATP + H2O = L-glutaminyl-tRNA(Gln) + L-glutamate + ADP + phosphate + H(+)</text>
        <dbReference type="Rhea" id="RHEA:17521"/>
        <dbReference type="Rhea" id="RHEA-COMP:9681"/>
        <dbReference type="Rhea" id="RHEA-COMP:9684"/>
        <dbReference type="ChEBI" id="CHEBI:15377"/>
        <dbReference type="ChEBI" id="CHEBI:15378"/>
        <dbReference type="ChEBI" id="CHEBI:29985"/>
        <dbReference type="ChEBI" id="CHEBI:30616"/>
        <dbReference type="ChEBI" id="CHEBI:43474"/>
        <dbReference type="ChEBI" id="CHEBI:58359"/>
        <dbReference type="ChEBI" id="CHEBI:78520"/>
        <dbReference type="ChEBI" id="CHEBI:78521"/>
        <dbReference type="ChEBI" id="CHEBI:456216"/>
        <dbReference type="EC" id="6.3.5.7"/>
    </reaction>
</comment>
<evidence type="ECO:0000256" key="7">
    <source>
        <dbReference type="HAMAP-Rule" id="MF_03150"/>
    </source>
</evidence>
<name>A0AAV8UEN8_9RHOD</name>
<evidence type="ECO:0000256" key="3">
    <source>
        <dbReference type="ARBA" id="ARBA00022741"/>
    </source>
</evidence>
<dbReference type="Pfam" id="PF01425">
    <property type="entry name" value="Amidase"/>
    <property type="match status" value="1"/>
</dbReference>
<feature type="active site" description="Charge relay system" evidence="7">
    <location>
        <position position="185"/>
    </location>
</feature>
<organism evidence="10 11">
    <name type="scientific">Rhodosorus marinus</name>
    <dbReference type="NCBI Taxonomy" id="101924"/>
    <lineage>
        <taxon>Eukaryota</taxon>
        <taxon>Rhodophyta</taxon>
        <taxon>Stylonematophyceae</taxon>
        <taxon>Stylonematales</taxon>
        <taxon>Stylonemataceae</taxon>
        <taxon>Rhodosorus</taxon>
    </lineage>
</organism>
<evidence type="ECO:0000256" key="2">
    <source>
        <dbReference type="ARBA" id="ARBA00022598"/>
    </source>
</evidence>
<proteinExistence type="inferred from homology"/>
<protein>
    <recommendedName>
        <fullName evidence="7">Glutamyl-tRNA(Gln) amidotransferase subunit A, mitochondrial</fullName>
        <shortName evidence="7">Glu-AdT subunit A</shortName>
        <ecNumber evidence="7">6.3.5.7</ecNumber>
    </recommendedName>
</protein>
<evidence type="ECO:0000259" key="9">
    <source>
        <dbReference type="Pfam" id="PF01425"/>
    </source>
</evidence>
<dbReference type="AlphaFoldDB" id="A0AAV8UEN8"/>
<dbReference type="Gene3D" id="3.90.1300.10">
    <property type="entry name" value="Amidase signature (AS) domain"/>
    <property type="match status" value="1"/>
</dbReference>
<keyword evidence="3 7" id="KW-0547">Nucleotide-binding</keyword>
<dbReference type="PROSITE" id="PS00571">
    <property type="entry name" value="AMIDASES"/>
    <property type="match status" value="1"/>
</dbReference>
<dbReference type="InterPro" id="IPR023631">
    <property type="entry name" value="Amidase_dom"/>
</dbReference>
<evidence type="ECO:0000256" key="1">
    <source>
        <dbReference type="ARBA" id="ARBA00008069"/>
    </source>
</evidence>
<dbReference type="NCBIfam" id="TIGR00132">
    <property type="entry name" value="gatA"/>
    <property type="match status" value="1"/>
</dbReference>
<keyword evidence="7" id="KW-0496">Mitochondrion</keyword>
<dbReference type="HAMAP" id="MF_00120">
    <property type="entry name" value="GatA"/>
    <property type="match status" value="1"/>
</dbReference>
<dbReference type="EC" id="6.3.5.7" evidence="7"/>
<dbReference type="GO" id="GO:0050567">
    <property type="term" value="F:glutaminyl-tRNA synthase (glutamine-hydrolyzing) activity"/>
    <property type="evidence" value="ECO:0007669"/>
    <property type="project" value="UniProtKB-UniRule"/>
</dbReference>
<gene>
    <name evidence="10" type="ORF">NDN08_000242</name>
</gene>
<comment type="subunit">
    <text evidence="7">Subunit of the heterotrimeric GatCAB amidotransferase (AdT) complex, composed of A, B and C subunits.</text>
</comment>